<dbReference type="AlphaFoldDB" id="A0A0B4C931"/>
<name>A0A0B4C931_9MICO</name>
<dbReference type="Pfam" id="PF01553">
    <property type="entry name" value="Acyltransferase"/>
    <property type="match status" value="1"/>
</dbReference>
<dbReference type="CDD" id="cd07989">
    <property type="entry name" value="LPLAT_AGPAT-like"/>
    <property type="match status" value="1"/>
</dbReference>
<feature type="compositionally biased region" description="Polar residues" evidence="3">
    <location>
        <begin position="251"/>
        <end position="262"/>
    </location>
</feature>
<dbReference type="RefSeq" id="WP_039415523.1">
    <property type="nucleotide sequence ID" value="NZ_JWSZ01000011.1"/>
</dbReference>
<keyword evidence="1 6" id="KW-0808">Transferase</keyword>
<dbReference type="InterPro" id="IPR002123">
    <property type="entry name" value="Plipid/glycerol_acylTrfase"/>
</dbReference>
<feature type="domain" description="Phospholipid/glycerol acyltransferase" evidence="5">
    <location>
        <begin position="54"/>
        <end position="176"/>
    </location>
</feature>
<dbReference type="PANTHER" id="PTHR10434:SF55">
    <property type="entry name" value="POSSIBLE ACYLTRANSFERASE"/>
    <property type="match status" value="1"/>
</dbReference>
<protein>
    <submittedName>
        <fullName evidence="6">Acyl-phosphate glycerol 3-phosphate acyltransferase</fullName>
    </submittedName>
</protein>
<reference evidence="6 7" key="1">
    <citation type="submission" date="2014-12" db="EMBL/GenBank/DDBJ databases">
        <title>Genome sequencing of Microbacterium hominis TPW29.</title>
        <authorList>
            <person name="Tan P.W."/>
            <person name="Chan K.-G."/>
        </authorList>
    </citation>
    <scope>NUCLEOTIDE SEQUENCE [LARGE SCALE GENOMIC DNA]</scope>
    <source>
        <strain evidence="6 7">TPW29</strain>
    </source>
</reference>
<dbReference type="EMBL" id="JWSZ01000011">
    <property type="protein sequence ID" value="KIC57624.1"/>
    <property type="molecule type" value="Genomic_DNA"/>
</dbReference>
<keyword evidence="2 6" id="KW-0012">Acyltransferase</keyword>
<dbReference type="SUPFAM" id="SSF69593">
    <property type="entry name" value="Glycerol-3-phosphate (1)-acyltransferase"/>
    <property type="match status" value="1"/>
</dbReference>
<evidence type="ECO:0000259" key="5">
    <source>
        <dbReference type="SMART" id="SM00563"/>
    </source>
</evidence>
<organism evidence="6 7">
    <name type="scientific">Microbacterium hominis</name>
    <dbReference type="NCBI Taxonomy" id="162426"/>
    <lineage>
        <taxon>Bacteria</taxon>
        <taxon>Bacillati</taxon>
        <taxon>Actinomycetota</taxon>
        <taxon>Actinomycetes</taxon>
        <taxon>Micrococcales</taxon>
        <taxon>Microbacteriaceae</taxon>
        <taxon>Microbacterium</taxon>
    </lineage>
</organism>
<evidence type="ECO:0000313" key="6">
    <source>
        <dbReference type="EMBL" id="KIC57624.1"/>
    </source>
</evidence>
<dbReference type="Proteomes" id="UP000031202">
    <property type="component" value="Unassembled WGS sequence"/>
</dbReference>
<gene>
    <name evidence="6" type="ORF">RM52_08340</name>
</gene>
<accession>A0A0B4C931</accession>
<keyword evidence="4" id="KW-0812">Transmembrane</keyword>
<feature type="transmembrane region" description="Helical" evidence="4">
    <location>
        <begin position="21"/>
        <end position="38"/>
    </location>
</feature>
<dbReference type="GO" id="GO:0005886">
    <property type="term" value="C:plasma membrane"/>
    <property type="evidence" value="ECO:0007669"/>
    <property type="project" value="TreeGrafter"/>
</dbReference>
<evidence type="ECO:0000256" key="4">
    <source>
        <dbReference type="SAM" id="Phobius"/>
    </source>
</evidence>
<proteinExistence type="predicted"/>
<keyword evidence="4" id="KW-1133">Transmembrane helix</keyword>
<keyword evidence="4" id="KW-0472">Membrane</keyword>
<dbReference type="SMART" id="SM00563">
    <property type="entry name" value="PlsC"/>
    <property type="match status" value="1"/>
</dbReference>
<sequence>MTGTARPAPRRRASPEKTRPSVFWPLAAIIVPAVGWFAKIEISGAEHLPAEGPYVLAPNHYSEFDPLIIAVGTWRMGRAPRFMAKESLFRVPVLGAALRATGMVPVARASSSAAAKQTLQQSEDLVTHGRGVIVYPEGSLTRDPDMWPMRGKTGAVRLALAAGEPIPVIPAATWGVQQILPRYGKLRFWPPRRRVRLALGPATDLSAFTGPGATGSANLIAATDAVMADIAALLGTLRDEQPPSERWNPSAHGQNETGRLDA</sequence>
<feature type="region of interest" description="Disordered" evidence="3">
    <location>
        <begin position="239"/>
        <end position="262"/>
    </location>
</feature>
<evidence type="ECO:0000256" key="3">
    <source>
        <dbReference type="SAM" id="MobiDB-lite"/>
    </source>
</evidence>
<dbReference type="GO" id="GO:0003841">
    <property type="term" value="F:1-acylglycerol-3-phosphate O-acyltransferase activity"/>
    <property type="evidence" value="ECO:0007669"/>
    <property type="project" value="TreeGrafter"/>
</dbReference>
<evidence type="ECO:0000256" key="2">
    <source>
        <dbReference type="ARBA" id="ARBA00023315"/>
    </source>
</evidence>
<evidence type="ECO:0000313" key="7">
    <source>
        <dbReference type="Proteomes" id="UP000031202"/>
    </source>
</evidence>
<dbReference type="GO" id="GO:0006654">
    <property type="term" value="P:phosphatidic acid biosynthetic process"/>
    <property type="evidence" value="ECO:0007669"/>
    <property type="project" value="TreeGrafter"/>
</dbReference>
<comment type="caution">
    <text evidence="6">The sequence shown here is derived from an EMBL/GenBank/DDBJ whole genome shotgun (WGS) entry which is preliminary data.</text>
</comment>
<dbReference type="PANTHER" id="PTHR10434">
    <property type="entry name" value="1-ACYL-SN-GLYCEROL-3-PHOSPHATE ACYLTRANSFERASE"/>
    <property type="match status" value="1"/>
</dbReference>
<evidence type="ECO:0000256" key="1">
    <source>
        <dbReference type="ARBA" id="ARBA00022679"/>
    </source>
</evidence>